<name>A0A2Z6SD47_9GLOM</name>
<dbReference type="InterPro" id="IPR000719">
    <property type="entry name" value="Prot_kinase_dom"/>
</dbReference>
<dbReference type="AlphaFoldDB" id="A0A2Z6SD47"/>
<dbReference type="InterPro" id="IPR011009">
    <property type="entry name" value="Kinase-like_dom_sf"/>
</dbReference>
<dbReference type="Pfam" id="PF08238">
    <property type="entry name" value="Sel1"/>
    <property type="match status" value="5"/>
</dbReference>
<dbReference type="PANTHER" id="PTHR43628:SF1">
    <property type="entry name" value="CHITIN SYNTHASE REGULATORY FACTOR 2-RELATED"/>
    <property type="match status" value="1"/>
</dbReference>
<keyword evidence="4" id="KW-1185">Reference proteome</keyword>
<dbReference type="SUPFAM" id="SSF56112">
    <property type="entry name" value="Protein kinase-like (PK-like)"/>
    <property type="match status" value="1"/>
</dbReference>
<keyword evidence="3" id="KW-0418">Kinase</keyword>
<dbReference type="GO" id="GO:0005524">
    <property type="term" value="F:ATP binding"/>
    <property type="evidence" value="ECO:0007669"/>
    <property type="project" value="InterPro"/>
</dbReference>
<keyword evidence="3" id="KW-0808">Transferase</keyword>
<dbReference type="Proteomes" id="UP000615446">
    <property type="component" value="Unassembled WGS sequence"/>
</dbReference>
<reference evidence="3" key="2">
    <citation type="submission" date="2019-10" db="EMBL/GenBank/DDBJ databases">
        <title>Conservation and host-specific expression of non-tandemly repeated heterogenous ribosome RNA gene in arbuscular mycorrhizal fungi.</title>
        <authorList>
            <person name="Maeda T."/>
            <person name="Kobayashi Y."/>
            <person name="Nakagawa T."/>
            <person name="Ezawa T."/>
            <person name="Yamaguchi K."/>
            <person name="Bino T."/>
            <person name="Nishimoto Y."/>
            <person name="Shigenobu S."/>
            <person name="Kawaguchi M."/>
        </authorList>
    </citation>
    <scope>NUCLEOTIDE SEQUENCE</scope>
    <source>
        <strain evidence="3">HR1</strain>
    </source>
</reference>
<dbReference type="Gene3D" id="1.10.510.10">
    <property type="entry name" value="Transferase(Phosphotransferase) domain 1"/>
    <property type="match status" value="1"/>
</dbReference>
<dbReference type="Gene3D" id="1.25.40.10">
    <property type="entry name" value="Tetratricopeptide repeat domain"/>
    <property type="match status" value="1"/>
</dbReference>
<dbReference type="EMBL" id="BEXD01003846">
    <property type="protein sequence ID" value="GBC02719.1"/>
    <property type="molecule type" value="Genomic_DNA"/>
</dbReference>
<evidence type="ECO:0000259" key="1">
    <source>
        <dbReference type="PROSITE" id="PS50011"/>
    </source>
</evidence>
<dbReference type="SUPFAM" id="SSF81901">
    <property type="entry name" value="HCP-like"/>
    <property type="match status" value="1"/>
</dbReference>
<accession>A0A2Z6SD47</accession>
<evidence type="ECO:0000313" key="4">
    <source>
        <dbReference type="Proteomes" id="UP000247702"/>
    </source>
</evidence>
<organism evidence="2 4">
    <name type="scientific">Rhizophagus clarus</name>
    <dbReference type="NCBI Taxonomy" id="94130"/>
    <lineage>
        <taxon>Eukaryota</taxon>
        <taxon>Fungi</taxon>
        <taxon>Fungi incertae sedis</taxon>
        <taxon>Mucoromycota</taxon>
        <taxon>Glomeromycotina</taxon>
        <taxon>Glomeromycetes</taxon>
        <taxon>Glomerales</taxon>
        <taxon>Glomeraceae</taxon>
        <taxon>Rhizophagus</taxon>
    </lineage>
</organism>
<reference evidence="2 4" key="1">
    <citation type="submission" date="2017-11" db="EMBL/GenBank/DDBJ databases">
        <title>The genome of Rhizophagus clarus HR1 reveals common genetic basis of auxotrophy among arbuscular mycorrhizal fungi.</title>
        <authorList>
            <person name="Kobayashi Y."/>
        </authorList>
    </citation>
    <scope>NUCLEOTIDE SEQUENCE [LARGE SCALE GENOMIC DNA]</scope>
    <source>
        <strain evidence="2 4">HR1</strain>
    </source>
</reference>
<dbReference type="OrthoDB" id="272077at2759"/>
<dbReference type="InterPro" id="IPR052945">
    <property type="entry name" value="Mitotic_Regulator"/>
</dbReference>
<dbReference type="Proteomes" id="UP000247702">
    <property type="component" value="Unassembled WGS sequence"/>
</dbReference>
<evidence type="ECO:0000313" key="3">
    <source>
        <dbReference type="EMBL" id="GES87926.1"/>
    </source>
</evidence>
<sequence length="592" mass="68435">MSNNAEIKVICNPNEWINWIKESITKKQIKHYDFKHFNNIQEIDSGNFGKVYRANWKNSHGYLTLKSITNFDVIAKEVVNELKLWREVDFHENIIRFYGITTEEDNSKEYLLVMEHADSGTLRNYLSDHFKNLTWNDKLNLAFQLVNAISFLHNEEIVHRYLHSNNILVHKNTIKLADFGLSKRIKELFNSQLNLFEMVAYVDPQIFNKKRDSNNQLQIYSLDKTPFCNGSYDIDLAIEILQGLREKPIPDTPEDYIKVYADCWNNEPNNRPTINQLVTKLNTIVSNFQHNNFNLNVPLSSKQLLKPNIEISEYINDNNNLHEKICQIIQNFSRINMKELEPSISLKNTLDIMINEIILLLDDTGSEREKHIIDDYCNNHSTTSQEIYDWLLNNQDKSNSVFLLGLFNYLGIETNIDRAKAFILYQKAANSGNIYGMCSLGSCYEFGIGTSINEHKAFELYHKVANLGNLRGINNLGRCYNYGIGTYVNKQKAFELYQKAASLGSVLANISLGYCYLNGFGTNVDNIKAFEIFQDGANLGDNAAQYNLAYVYEYGIGIKKNINQAIYWYKKSAEQGDKDARNKVNKFNKKKK</sequence>
<comment type="caution">
    <text evidence="2">The sequence shown here is derived from an EMBL/GenBank/DDBJ whole genome shotgun (WGS) entry which is preliminary data.</text>
</comment>
<dbReference type="SMART" id="SM00671">
    <property type="entry name" value="SEL1"/>
    <property type="match status" value="5"/>
</dbReference>
<feature type="domain" description="Protein kinase" evidence="1">
    <location>
        <begin position="37"/>
        <end position="293"/>
    </location>
</feature>
<dbReference type="InterPro" id="IPR001245">
    <property type="entry name" value="Ser-Thr/Tyr_kinase_cat_dom"/>
</dbReference>
<protein>
    <submittedName>
        <fullName evidence="3">Kinase-like domain-containing protein</fullName>
    </submittedName>
</protein>
<dbReference type="InterPro" id="IPR011990">
    <property type="entry name" value="TPR-like_helical_dom_sf"/>
</dbReference>
<dbReference type="Pfam" id="PF07714">
    <property type="entry name" value="PK_Tyr_Ser-Thr"/>
    <property type="match status" value="1"/>
</dbReference>
<dbReference type="EMBL" id="BLAL01000175">
    <property type="protein sequence ID" value="GES87926.1"/>
    <property type="molecule type" value="Genomic_DNA"/>
</dbReference>
<dbReference type="InterPro" id="IPR006597">
    <property type="entry name" value="Sel1-like"/>
</dbReference>
<dbReference type="GO" id="GO:0004672">
    <property type="term" value="F:protein kinase activity"/>
    <property type="evidence" value="ECO:0007669"/>
    <property type="project" value="InterPro"/>
</dbReference>
<gene>
    <name evidence="3" type="ORF">RCL2_001489000</name>
    <name evidence="2" type="ORF">RclHR1_04780006</name>
</gene>
<dbReference type="PANTHER" id="PTHR43628">
    <property type="entry name" value="ACTIVATOR OF C KINASE PROTEIN 1-RELATED"/>
    <property type="match status" value="1"/>
</dbReference>
<dbReference type="PROSITE" id="PS50011">
    <property type="entry name" value="PROTEIN_KINASE_DOM"/>
    <property type="match status" value="1"/>
</dbReference>
<proteinExistence type="predicted"/>
<evidence type="ECO:0000313" key="2">
    <source>
        <dbReference type="EMBL" id="GBC02719.1"/>
    </source>
</evidence>